<dbReference type="Gene3D" id="3.40.850.10">
    <property type="entry name" value="Kinesin motor domain"/>
    <property type="match status" value="1"/>
</dbReference>
<keyword evidence="5" id="KW-0597">Phosphoprotein</keyword>
<comment type="similarity">
    <text evidence="15">Belongs to the TRAFAC class myosin-kinesin ATPase superfamily. Kinesin family.</text>
</comment>
<evidence type="ECO:0000313" key="21">
    <source>
        <dbReference type="Proteomes" id="UP000584415"/>
    </source>
</evidence>
<dbReference type="InterPro" id="IPR032405">
    <property type="entry name" value="Kinesin_assoc"/>
</dbReference>
<dbReference type="GO" id="GO:0007018">
    <property type="term" value="P:microtubule-based movement"/>
    <property type="evidence" value="ECO:0007669"/>
    <property type="project" value="InterPro"/>
</dbReference>
<dbReference type="PRINTS" id="PR00380">
    <property type="entry name" value="KINESINHEAVY"/>
</dbReference>
<comment type="subcellular location">
    <subcellularLocation>
        <location evidence="2">Cytoplasm</location>
        <location evidence="2">Cytoskeleton</location>
        <location evidence="2">Spindle</location>
    </subcellularLocation>
    <subcellularLocation>
        <location evidence="3">Midbody</location>
    </subcellularLocation>
    <subcellularLocation>
        <location evidence="1">Nucleus</location>
    </subcellularLocation>
</comment>
<dbReference type="GO" id="GO:0005874">
    <property type="term" value="C:microtubule"/>
    <property type="evidence" value="ECO:0007669"/>
    <property type="project" value="UniProtKB-KW"/>
</dbReference>
<protein>
    <recommendedName>
        <fullName evidence="14">Kinesin-like protein KIF14</fullName>
    </recommendedName>
</protein>
<dbReference type="SMART" id="SM00240">
    <property type="entry name" value="FHA"/>
    <property type="match status" value="1"/>
</dbReference>
<keyword evidence="10 15" id="KW-0505">Motor protein</keyword>
<dbReference type="InterPro" id="IPR036961">
    <property type="entry name" value="Kinesin_motor_dom_sf"/>
</dbReference>
<dbReference type="SUPFAM" id="SSF49879">
    <property type="entry name" value="SMAD/FHA domain"/>
    <property type="match status" value="1"/>
</dbReference>
<dbReference type="GO" id="GO:0030496">
    <property type="term" value="C:midbody"/>
    <property type="evidence" value="ECO:0007669"/>
    <property type="project" value="UniProtKB-SubCell"/>
</dbReference>
<reference evidence="20 21" key="1">
    <citation type="submission" date="2019-09" db="EMBL/GenBank/DDBJ databases">
        <title>Bird 10,000 Genomes (B10K) Project - Family phase.</title>
        <authorList>
            <person name="Zhang G."/>
        </authorList>
    </citation>
    <scope>NUCLEOTIDE SEQUENCE [LARGE SCALE GENOMIC DNA]</scope>
    <source>
        <strain evidence="20">B10K-DU-001-71</strain>
        <tissue evidence="20">Muscle</tissue>
    </source>
</reference>
<keyword evidence="8 15" id="KW-0067">ATP-binding</keyword>
<keyword evidence="21" id="KW-1185">Reference proteome</keyword>
<dbReference type="GO" id="GO:0005634">
    <property type="term" value="C:nucleus"/>
    <property type="evidence" value="ECO:0007669"/>
    <property type="project" value="UniProtKB-SubCell"/>
</dbReference>
<dbReference type="GO" id="GO:0008017">
    <property type="term" value="F:microtubule binding"/>
    <property type="evidence" value="ECO:0007669"/>
    <property type="project" value="InterPro"/>
</dbReference>
<comment type="subunit">
    <text evidence="13">Directly interacts with PRC1 within a complex also containing KIF4A, KIF20A and KIF23; targets to the central spindle. Directly interacts with CIT depending on the activation state of the kinase (stronger interaction with the kinase-dead form); targets to the midbody. Interacts with ARRB2; the interaction is detected in the nucleus upon OR1D2 stimulation. Interacts with AKT1; the interaction is detected in the plasma membrane upon INS stimulation and promotes AKT1 phosphorylation. Interacts with SVIL; at midbody during cytokinesis. Interacts with RADIL (via PDZ domain); recruits RADIL to the microtubule network restricting RADIL from interaction with activated RAP1A.</text>
</comment>
<evidence type="ECO:0000256" key="13">
    <source>
        <dbReference type="ARBA" id="ARBA00064520"/>
    </source>
</evidence>
<feature type="region of interest" description="Disordered" evidence="17">
    <location>
        <begin position="1"/>
        <end position="56"/>
    </location>
</feature>
<feature type="compositionally biased region" description="Polar residues" evidence="17">
    <location>
        <begin position="1598"/>
        <end position="1609"/>
    </location>
</feature>
<feature type="non-terminal residue" evidence="20">
    <location>
        <position position="1617"/>
    </location>
</feature>
<dbReference type="Gene3D" id="2.60.200.20">
    <property type="match status" value="1"/>
</dbReference>
<dbReference type="Pfam" id="PF00498">
    <property type="entry name" value="FHA"/>
    <property type="match status" value="1"/>
</dbReference>
<evidence type="ECO:0000256" key="9">
    <source>
        <dbReference type="ARBA" id="ARBA00023054"/>
    </source>
</evidence>
<keyword evidence="9 16" id="KW-0175">Coiled coil</keyword>
<feature type="region of interest" description="Disordered" evidence="17">
    <location>
        <begin position="90"/>
        <end position="115"/>
    </location>
</feature>
<dbReference type="EMBL" id="VYXC01008615">
    <property type="protein sequence ID" value="NWU27556.1"/>
    <property type="molecule type" value="Genomic_DNA"/>
</dbReference>
<evidence type="ECO:0000256" key="17">
    <source>
        <dbReference type="SAM" id="MobiDB-lite"/>
    </source>
</evidence>
<feature type="coiled-coil region" evidence="16">
    <location>
        <begin position="706"/>
        <end position="784"/>
    </location>
</feature>
<dbReference type="InterPro" id="IPR001752">
    <property type="entry name" value="Kinesin_motor_dom"/>
</dbReference>
<gene>
    <name evidence="20" type="primary">Kif14</name>
    <name evidence="20" type="ORF">DYACAS_R07774</name>
</gene>
<feature type="region of interest" description="Disordered" evidence="17">
    <location>
        <begin position="1598"/>
        <end position="1617"/>
    </location>
</feature>
<evidence type="ECO:0000259" key="18">
    <source>
        <dbReference type="PROSITE" id="PS50006"/>
    </source>
</evidence>
<evidence type="ECO:0000313" key="20">
    <source>
        <dbReference type="EMBL" id="NWU27556.1"/>
    </source>
</evidence>
<dbReference type="GO" id="GO:0043066">
    <property type="term" value="P:negative regulation of apoptotic process"/>
    <property type="evidence" value="ECO:0007669"/>
    <property type="project" value="UniProtKB-ARBA"/>
</dbReference>
<dbReference type="CDD" id="cd01365">
    <property type="entry name" value="KISc_KIF1A_KIF1B"/>
    <property type="match status" value="1"/>
</dbReference>
<evidence type="ECO:0000259" key="19">
    <source>
        <dbReference type="PROSITE" id="PS50067"/>
    </source>
</evidence>
<dbReference type="Pfam" id="PF00225">
    <property type="entry name" value="Kinesin"/>
    <property type="match status" value="1"/>
</dbReference>
<dbReference type="PROSITE" id="PS50006">
    <property type="entry name" value="FHA_DOMAIN"/>
    <property type="match status" value="1"/>
</dbReference>
<evidence type="ECO:0000256" key="2">
    <source>
        <dbReference type="ARBA" id="ARBA00004186"/>
    </source>
</evidence>
<keyword evidence="4" id="KW-0963">Cytoplasm</keyword>
<evidence type="ECO:0000256" key="1">
    <source>
        <dbReference type="ARBA" id="ARBA00004123"/>
    </source>
</evidence>
<evidence type="ECO:0000256" key="11">
    <source>
        <dbReference type="ARBA" id="ARBA00023212"/>
    </source>
</evidence>
<dbReference type="InterPro" id="IPR008984">
    <property type="entry name" value="SMAD_FHA_dom_sf"/>
</dbReference>
<dbReference type="Proteomes" id="UP000584415">
    <property type="component" value="Unassembled WGS sequence"/>
</dbReference>
<organism evidence="20 21">
    <name type="scientific">Platysteira castanea</name>
    <dbReference type="NCBI Taxonomy" id="1160851"/>
    <lineage>
        <taxon>Eukaryota</taxon>
        <taxon>Metazoa</taxon>
        <taxon>Chordata</taxon>
        <taxon>Craniata</taxon>
        <taxon>Vertebrata</taxon>
        <taxon>Euteleostomi</taxon>
        <taxon>Archelosauria</taxon>
        <taxon>Archosauria</taxon>
        <taxon>Dinosauria</taxon>
        <taxon>Saurischia</taxon>
        <taxon>Theropoda</taxon>
        <taxon>Coelurosauria</taxon>
        <taxon>Aves</taxon>
        <taxon>Neognathae</taxon>
        <taxon>Neoaves</taxon>
        <taxon>Telluraves</taxon>
        <taxon>Australaves</taxon>
        <taxon>Passeriformes</taxon>
        <taxon>Corvoidea</taxon>
        <taxon>Platysteiridae</taxon>
        <taxon>Platysteira</taxon>
    </lineage>
</organism>
<feature type="non-terminal residue" evidence="20">
    <location>
        <position position="1"/>
    </location>
</feature>
<sequence length="1617" mass="181565">MPIYTVPARSPAGTRCTATLQKPSSHNTQASSKASGQQLRSQVLGEKDSLPSCPQNKTEEVNRTYVISACEKVSDASTTFKLEGRLTLQRRTGASKKSVSGSDTTQGTEELQTEKRLTLQRRLRAGSTERSKINQNVVPRKENDDFDAQRNDKIRLPQNIKGTDGVKPNLKLTESQSNTKSQHNLNSKDSFGLVGDVYENAISKCLKDKTSTADTKFQNETPKSEGLVTSKCTNGLSGEQLNEKGNINKLAGKQRVQHLMIKHSSLERPRTPAKVLTERFTLTSKNSASQDQPSLKPASNERAPHLQILAKRLPSVSSSLPVSTGSEAKVNTETLAESSSTGEDVFKVKNSKVIVAVRVRPFSNREKTENSFPVISMSGSETIVRNPSTNQVYSFSYDFSFWSFDKTHPDFANQAMIYKTLAVPLLERAFEGYNACLFAYGQTGSGKSYTMMGFDEDRGIIPRLCEDLFNQIAEMDKEQVLYHLEMSFYEVYNEKIHDLLVFKAENGQKKQLRVREHPVLGPYVEGLTVNVVRSYSDIQSWLELGNKQRATAATVMNDKSSRSHSVFTLVMTQTKVEFVNEEQCDRRLTSHINLIDLAGSECCTKAQTTGERLKEGVSINKSLLTLGRVISALSKQSQNGKKTFIPYRESVLTWLLKESLGGNSQTTMIATVSPAASSTEETLSTLRYATQACSIINIAKVNEDVNVKLIRELKAEIEKLKAAQKSALNTDREKYRRYVQEITSLRVELHQQEKNMAEMQRAWKEKLEQAEKRKLEDIKELQKAGIAFKMDNHLPNLVNLNEDPQLSEVLLYMIKEGETTVGRCSPNSKHDIQLSGVLIADDHCVIKNTAGKVSIIPLREAKTYINGKCILGPTVLHHGDRVILGGDHYFRFNHPAEVQKVKTPSCGTTCFHDGPKDFEFAKNELLIAQRTQLASEIEEARLKAKEEMMQSVQIAKEMVQQELASQKEAYESKIKSLEAEVREESRKKQIQELNNQKATTKIQELEKAKKGLELELHFNKKRLEMETLATKQALEDHTIRHAKIVEALEAEKQKIAEEIQSLQKKHGSGNKPMMIPLNWKSLKLSVMIKEANTISNELGKNTVFCRHDKIDDKTGTVSSIQVQVRNIKLGITTFWSLEKFECKLAIMKELYESNDRNKAVVDVFYDPADEWEPDLSDSSVSSLSRRRSRSFMKNKRISGCLSEMKLQSVQNKQTSGISGSLNKSSICPSFSELFLPGICKESISSALDLLEQNHEEGKSIADRLLTNLFIIFSGVSAISKAYEQQDEECQENFFSLDRAAQSYSIRIISAFDQIVVISKLWLINVQKCPGSIKIDEEMKQEIKNLGGYLQLLLQGCSSDISSMVTEAWSKVNQTVKQTMKYIGHLAVVTTADISLPEENNIPASSLQEFVLAIYDGVCSGLECLVDAVQERARMVQKELVKQCPQNEIQNQIKDNVVALARFLESNMSYCRKKETESQLPEEESLYREIKKSTKIAVKYLELEQCITEVCQIVSSMLQGLYRNTSPLRSFAENISVIGGYFNNYFSLFALSSVNNPVQKMHVPFMNLDELDSLVDSLIMNFELEQGQPSLQSQTISNETTEAQGGQVETGQVEFPRK</sequence>
<evidence type="ECO:0000256" key="10">
    <source>
        <dbReference type="ARBA" id="ARBA00023175"/>
    </source>
</evidence>
<feature type="compositionally biased region" description="Polar residues" evidence="17">
    <location>
        <begin position="16"/>
        <end position="41"/>
    </location>
</feature>
<evidence type="ECO:0000256" key="6">
    <source>
        <dbReference type="ARBA" id="ARBA00022701"/>
    </source>
</evidence>
<dbReference type="FunFam" id="3.40.850.10:FF:000042">
    <property type="entry name" value="Kinesin family member 14"/>
    <property type="match status" value="1"/>
</dbReference>
<dbReference type="SUPFAM" id="SSF52540">
    <property type="entry name" value="P-loop containing nucleoside triphosphate hydrolases"/>
    <property type="match status" value="1"/>
</dbReference>
<feature type="compositionally biased region" description="Polar residues" evidence="17">
    <location>
        <begin position="90"/>
        <end position="110"/>
    </location>
</feature>
<evidence type="ECO:0000256" key="15">
    <source>
        <dbReference type="PROSITE-ProRule" id="PRU00283"/>
    </source>
</evidence>
<keyword evidence="11" id="KW-0206">Cytoskeleton</keyword>
<dbReference type="FunFam" id="2.60.200.20:FF:000020">
    <property type="entry name" value="Kinesin family member 14"/>
    <property type="match status" value="1"/>
</dbReference>
<dbReference type="InterPro" id="IPR027417">
    <property type="entry name" value="P-loop_NTPase"/>
</dbReference>
<feature type="binding site" evidence="15">
    <location>
        <begin position="441"/>
        <end position="448"/>
    </location>
    <ligand>
        <name>ATP</name>
        <dbReference type="ChEBI" id="CHEBI:30616"/>
    </ligand>
</feature>
<dbReference type="PANTHER" id="PTHR47117:SF7">
    <property type="entry name" value="KINESIN-LIKE PROTEIN KIF14"/>
    <property type="match status" value="1"/>
</dbReference>
<feature type="domain" description="Kinesin motor" evidence="19">
    <location>
        <begin position="352"/>
        <end position="695"/>
    </location>
</feature>
<dbReference type="InterPro" id="IPR056523">
    <property type="entry name" value="4HB_KIF14"/>
</dbReference>
<dbReference type="Pfam" id="PF16183">
    <property type="entry name" value="Kinesin_assoc"/>
    <property type="match status" value="1"/>
</dbReference>
<dbReference type="GO" id="GO:0005819">
    <property type="term" value="C:spindle"/>
    <property type="evidence" value="ECO:0007669"/>
    <property type="project" value="UniProtKB-SubCell"/>
</dbReference>
<dbReference type="SMART" id="SM00129">
    <property type="entry name" value="KISc"/>
    <property type="match status" value="1"/>
</dbReference>
<evidence type="ECO:0000256" key="5">
    <source>
        <dbReference type="ARBA" id="ARBA00022553"/>
    </source>
</evidence>
<feature type="coiled-coil region" evidence="16">
    <location>
        <begin position="923"/>
        <end position="1065"/>
    </location>
</feature>
<dbReference type="PANTHER" id="PTHR47117">
    <property type="entry name" value="STAR-RELATED LIPID TRANSFER PROTEIN 9"/>
    <property type="match status" value="1"/>
</dbReference>
<dbReference type="Pfam" id="PF23313">
    <property type="entry name" value="4HB_KIF14"/>
    <property type="match status" value="1"/>
</dbReference>
<dbReference type="GO" id="GO:0003777">
    <property type="term" value="F:microtubule motor activity"/>
    <property type="evidence" value="ECO:0007669"/>
    <property type="project" value="InterPro"/>
</dbReference>
<dbReference type="PROSITE" id="PS50067">
    <property type="entry name" value="KINESIN_MOTOR_2"/>
    <property type="match status" value="1"/>
</dbReference>
<keyword evidence="6" id="KW-0493">Microtubule</keyword>
<dbReference type="InterPro" id="IPR000253">
    <property type="entry name" value="FHA_dom"/>
</dbReference>
<evidence type="ECO:0000256" key="4">
    <source>
        <dbReference type="ARBA" id="ARBA00022490"/>
    </source>
</evidence>
<dbReference type="InterPro" id="IPR019821">
    <property type="entry name" value="Kinesin_motor_CS"/>
</dbReference>
<evidence type="ECO:0000256" key="3">
    <source>
        <dbReference type="ARBA" id="ARBA00004214"/>
    </source>
</evidence>
<evidence type="ECO:0000256" key="8">
    <source>
        <dbReference type="ARBA" id="ARBA00022840"/>
    </source>
</evidence>
<feature type="domain" description="FHA" evidence="18">
    <location>
        <begin position="819"/>
        <end position="870"/>
    </location>
</feature>
<keyword evidence="7 15" id="KW-0547">Nucleotide-binding</keyword>
<evidence type="ECO:0000256" key="14">
    <source>
        <dbReference type="ARBA" id="ARBA00073220"/>
    </source>
</evidence>
<name>A0A7K5VHH1_9CORV</name>
<keyword evidence="12" id="KW-0539">Nucleus</keyword>
<evidence type="ECO:0000256" key="12">
    <source>
        <dbReference type="ARBA" id="ARBA00023242"/>
    </source>
</evidence>
<comment type="caution">
    <text evidence="20">The sequence shown here is derived from an EMBL/GenBank/DDBJ whole genome shotgun (WGS) entry which is preliminary data.</text>
</comment>
<evidence type="ECO:0000256" key="16">
    <source>
        <dbReference type="SAM" id="Coils"/>
    </source>
</evidence>
<proteinExistence type="inferred from homology"/>
<dbReference type="CDD" id="cd22707">
    <property type="entry name" value="FHA_KIF14"/>
    <property type="match status" value="1"/>
</dbReference>
<accession>A0A7K5VHH1</accession>
<dbReference type="GO" id="GO:0005524">
    <property type="term" value="F:ATP binding"/>
    <property type="evidence" value="ECO:0007669"/>
    <property type="project" value="UniProtKB-UniRule"/>
</dbReference>
<evidence type="ECO:0000256" key="7">
    <source>
        <dbReference type="ARBA" id="ARBA00022741"/>
    </source>
</evidence>
<dbReference type="PROSITE" id="PS00411">
    <property type="entry name" value="KINESIN_MOTOR_1"/>
    <property type="match status" value="1"/>
</dbReference>